<accession>A0A3P8G1H4</accession>
<dbReference type="Pfam" id="PF10545">
    <property type="entry name" value="MADF_DNA_bdg"/>
    <property type="match status" value="1"/>
</dbReference>
<dbReference type="InterPro" id="IPR006578">
    <property type="entry name" value="MADF-dom"/>
</dbReference>
<organism evidence="5 6">
    <name type="scientific">Heligmosomoides polygyrus</name>
    <name type="common">Parasitic roundworm</name>
    <dbReference type="NCBI Taxonomy" id="6339"/>
    <lineage>
        <taxon>Eukaryota</taxon>
        <taxon>Metazoa</taxon>
        <taxon>Ecdysozoa</taxon>
        <taxon>Nematoda</taxon>
        <taxon>Chromadorea</taxon>
        <taxon>Rhabditida</taxon>
        <taxon>Rhabditina</taxon>
        <taxon>Rhabditomorpha</taxon>
        <taxon>Strongyloidea</taxon>
        <taxon>Heligmosomidae</taxon>
        <taxon>Heligmosomoides</taxon>
    </lineage>
</organism>
<dbReference type="Proteomes" id="UP000050761">
    <property type="component" value="Unassembled WGS sequence"/>
</dbReference>
<feature type="coiled-coil region" evidence="1">
    <location>
        <begin position="78"/>
        <end position="105"/>
    </location>
</feature>
<sequence>MELSFMSCMPRTQDESSHPSADLAGLDEVWDARSKVTLIHCFRDEPNIWNVNVVYRSDSERRQALNEAWRRIEQRMTAMGFNFDLQQLKKKMKQLRDQFSRENKMFEDHSSKWQFYEEMRFLNQDEEQSSGFPVERSSFSSGPPLTVSPIIIANHFQGKGDSMLFDSRLNAADGHSLSLDVGVKSEEFEHEGEVCPRHGSEGSGAMVSSSGIILSELAMDELLRLVLSRKGILLSDTCDEETKNRSWRAIHDSMRAVTQQLPPVDELKEVFRRKQLHLSDIVCRHAKADVSSAHGFARYIQSIVNKCLPEDQFSIRERELGASILRKSFCPQEVRPL</sequence>
<accession>A0A183GH73</accession>
<dbReference type="Gene3D" id="1.10.10.60">
    <property type="entry name" value="Homeodomain-like"/>
    <property type="match status" value="1"/>
</dbReference>
<dbReference type="PANTHER" id="PTHR12243:SF67">
    <property type="entry name" value="COREPRESSOR OF PANGOLIN, ISOFORM A-RELATED"/>
    <property type="match status" value="1"/>
</dbReference>
<evidence type="ECO:0000256" key="1">
    <source>
        <dbReference type="SAM" id="Coils"/>
    </source>
</evidence>
<reference evidence="6" key="2">
    <citation type="submission" date="2019-09" db="UniProtKB">
        <authorList>
            <consortium name="WormBaseParasite"/>
        </authorList>
    </citation>
    <scope>IDENTIFICATION</scope>
</reference>
<dbReference type="WBParaSite" id="HPBE_0002189801-mRNA-1">
    <property type="protein sequence ID" value="HPBE_0002189801-mRNA-1"/>
    <property type="gene ID" value="HPBE_0002189801"/>
</dbReference>
<feature type="domain" description="MADF" evidence="3">
    <location>
        <begin position="37"/>
        <end position="127"/>
    </location>
</feature>
<evidence type="ECO:0000313" key="6">
    <source>
        <dbReference type="WBParaSite" id="HPBE_0002189801-mRNA-1"/>
    </source>
</evidence>
<dbReference type="EMBL" id="UZAH01033444">
    <property type="protein sequence ID" value="VDP28909.1"/>
    <property type="molecule type" value="Genomic_DNA"/>
</dbReference>
<reference evidence="4 5" key="1">
    <citation type="submission" date="2018-11" db="EMBL/GenBank/DDBJ databases">
        <authorList>
            <consortium name="Pathogen Informatics"/>
        </authorList>
    </citation>
    <scope>NUCLEOTIDE SEQUENCE [LARGE SCALE GENOMIC DNA]</scope>
</reference>
<name>A0A183GH73_HELPZ</name>
<feature type="region of interest" description="Disordered" evidence="2">
    <location>
        <begin position="1"/>
        <end position="21"/>
    </location>
</feature>
<evidence type="ECO:0000313" key="4">
    <source>
        <dbReference type="EMBL" id="VDP28909.1"/>
    </source>
</evidence>
<dbReference type="PANTHER" id="PTHR12243">
    <property type="entry name" value="MADF DOMAIN TRANSCRIPTION FACTOR"/>
    <property type="match status" value="1"/>
</dbReference>
<dbReference type="GO" id="GO:0005667">
    <property type="term" value="C:transcription regulator complex"/>
    <property type="evidence" value="ECO:0007669"/>
    <property type="project" value="TreeGrafter"/>
</dbReference>
<protein>
    <submittedName>
        <fullName evidence="6">MADF domain-containing protein</fullName>
    </submittedName>
</protein>
<proteinExistence type="predicted"/>
<evidence type="ECO:0000256" key="2">
    <source>
        <dbReference type="SAM" id="MobiDB-lite"/>
    </source>
</evidence>
<keyword evidence="5" id="KW-1185">Reference proteome</keyword>
<dbReference type="AlphaFoldDB" id="A0A183GH73"/>
<evidence type="ECO:0000259" key="3">
    <source>
        <dbReference type="PROSITE" id="PS51029"/>
    </source>
</evidence>
<gene>
    <name evidence="4" type="ORF">HPBE_LOCUS21897</name>
</gene>
<keyword evidence="1" id="KW-0175">Coiled coil</keyword>
<dbReference type="OrthoDB" id="5812787at2759"/>
<dbReference type="GO" id="GO:0005634">
    <property type="term" value="C:nucleus"/>
    <property type="evidence" value="ECO:0007669"/>
    <property type="project" value="TreeGrafter"/>
</dbReference>
<dbReference type="SMART" id="SM00595">
    <property type="entry name" value="MADF"/>
    <property type="match status" value="1"/>
</dbReference>
<dbReference type="InterPro" id="IPR039353">
    <property type="entry name" value="TF_Adf1"/>
</dbReference>
<dbReference type="PROSITE" id="PS51029">
    <property type="entry name" value="MADF"/>
    <property type="match status" value="1"/>
</dbReference>
<evidence type="ECO:0000313" key="5">
    <source>
        <dbReference type="Proteomes" id="UP000050761"/>
    </source>
</evidence>
<dbReference type="GO" id="GO:0006357">
    <property type="term" value="P:regulation of transcription by RNA polymerase II"/>
    <property type="evidence" value="ECO:0007669"/>
    <property type="project" value="TreeGrafter"/>
</dbReference>